<accession>A0AAF3JBQ7</accession>
<keyword evidence="1" id="KW-1185">Reference proteome</keyword>
<dbReference type="AlphaFoldDB" id="A0AAF3JBQ7"/>
<protein>
    <submittedName>
        <fullName evidence="2">Uncharacterized protein</fullName>
    </submittedName>
</protein>
<dbReference type="WBParaSite" id="MBELARI_LOCUS8765">
    <property type="protein sequence ID" value="MBELARI_LOCUS8765"/>
    <property type="gene ID" value="MBELARI_LOCUS8765"/>
</dbReference>
<name>A0AAF3JBQ7_9BILA</name>
<evidence type="ECO:0000313" key="2">
    <source>
        <dbReference type="WBParaSite" id="MBELARI_LOCUS8765"/>
    </source>
</evidence>
<sequence>MNLIPVRLESKDTLLAVENGNLRKRNDVSRLRFVKRDPARDPTKSRSNIDSDLPFKVGKHRIPLDVAGWPISSGKLRAAKPMWKDDARGIADELQLPPLMLLLGGYPHATEFELSSTTCHKGFAAPNADQ</sequence>
<evidence type="ECO:0000313" key="1">
    <source>
        <dbReference type="Proteomes" id="UP000887575"/>
    </source>
</evidence>
<dbReference type="Proteomes" id="UP000887575">
    <property type="component" value="Unassembled WGS sequence"/>
</dbReference>
<organism evidence="1 2">
    <name type="scientific">Mesorhabditis belari</name>
    <dbReference type="NCBI Taxonomy" id="2138241"/>
    <lineage>
        <taxon>Eukaryota</taxon>
        <taxon>Metazoa</taxon>
        <taxon>Ecdysozoa</taxon>
        <taxon>Nematoda</taxon>
        <taxon>Chromadorea</taxon>
        <taxon>Rhabditida</taxon>
        <taxon>Rhabditina</taxon>
        <taxon>Rhabditomorpha</taxon>
        <taxon>Rhabditoidea</taxon>
        <taxon>Rhabditidae</taxon>
        <taxon>Mesorhabditinae</taxon>
        <taxon>Mesorhabditis</taxon>
    </lineage>
</organism>
<proteinExistence type="predicted"/>
<reference evidence="2" key="1">
    <citation type="submission" date="2024-02" db="UniProtKB">
        <authorList>
            <consortium name="WormBaseParasite"/>
        </authorList>
    </citation>
    <scope>IDENTIFICATION</scope>
</reference>